<reference evidence="7" key="2">
    <citation type="submission" date="2021-04" db="EMBL/GenBank/DDBJ databases">
        <authorList>
            <person name="Gilroy R."/>
        </authorList>
    </citation>
    <scope>NUCLEOTIDE SEQUENCE</scope>
    <source>
        <strain evidence="7">CHK186-1790</strain>
    </source>
</reference>
<reference evidence="7" key="1">
    <citation type="journal article" date="2021" name="PeerJ">
        <title>Extensive microbial diversity within the chicken gut microbiome revealed by metagenomics and culture.</title>
        <authorList>
            <person name="Gilroy R."/>
            <person name="Ravi A."/>
            <person name="Getino M."/>
            <person name="Pursley I."/>
            <person name="Horton D.L."/>
            <person name="Alikhan N.F."/>
            <person name="Baker D."/>
            <person name="Gharbi K."/>
            <person name="Hall N."/>
            <person name="Watson M."/>
            <person name="Adriaenssens E.M."/>
            <person name="Foster-Nyarko E."/>
            <person name="Jarju S."/>
            <person name="Secka A."/>
            <person name="Antonio M."/>
            <person name="Oren A."/>
            <person name="Chaudhuri R.R."/>
            <person name="La Ragione R."/>
            <person name="Hildebrand F."/>
            <person name="Pallen M.J."/>
        </authorList>
    </citation>
    <scope>NUCLEOTIDE SEQUENCE</scope>
    <source>
        <strain evidence="7">CHK186-1790</strain>
    </source>
</reference>
<dbReference type="FunFam" id="3.90.950.10:FF:000005">
    <property type="entry name" value="7-methyl-GTP pyrophosphatase"/>
    <property type="match status" value="1"/>
</dbReference>
<evidence type="ECO:0000256" key="3">
    <source>
        <dbReference type="ARBA" id="ARBA00022490"/>
    </source>
</evidence>
<comment type="cofactor">
    <cofactor evidence="1 6">
        <name>a divalent metal cation</name>
        <dbReference type="ChEBI" id="CHEBI:60240"/>
    </cofactor>
</comment>
<dbReference type="PANTHER" id="PTHR43213">
    <property type="entry name" value="BIFUNCTIONAL DTTP/UTP PYROPHOSPHATASE/METHYLTRANSFERASE PROTEIN-RELATED"/>
    <property type="match status" value="1"/>
</dbReference>
<gene>
    <name evidence="7" type="primary">maf</name>
    <name evidence="7" type="ORF">H9701_03630</name>
</gene>
<accession>A0A9D2NY76</accession>
<keyword evidence="4 6" id="KW-0378">Hydrolase</keyword>
<proteinExistence type="inferred from homology"/>
<protein>
    <recommendedName>
        <fullName evidence="6">dTTP/UTP pyrophosphatase</fullName>
        <shortName evidence="6">dTTPase/UTPase</shortName>
        <ecNumber evidence="6">3.6.1.9</ecNumber>
    </recommendedName>
    <alternativeName>
        <fullName evidence="6">Nucleoside triphosphate pyrophosphatase</fullName>
    </alternativeName>
    <alternativeName>
        <fullName evidence="6">Nucleotide pyrophosphatase</fullName>
        <shortName evidence="6">Nucleotide PPase</shortName>
    </alternativeName>
</protein>
<dbReference type="SUPFAM" id="SSF52972">
    <property type="entry name" value="ITPase-like"/>
    <property type="match status" value="1"/>
</dbReference>
<evidence type="ECO:0000256" key="1">
    <source>
        <dbReference type="ARBA" id="ARBA00001968"/>
    </source>
</evidence>
<sequence>MGLILASGSPRRRQLLEQIGLTFVVRSSDVDESVSPGLTPAQVVESLSARKGEAVAAEAAPGDLVLSADTVVALDGAILGKPRDRAEAEAMLTALSGRTHQVYTGVTLLQDGRRLTGHEVTAVTFRPLSPGEIAAYVSTGEPMDKAGAYGIQGLGALLVERLEGDYFNVMGLPLCRLGEMLAQFGVRPLEAAGLRRE</sequence>
<comment type="function">
    <text evidence="6">Nucleoside triphosphate pyrophosphatase that hydrolyzes dTTP and UTP. May have a dual role in cell division arrest and in preventing the incorporation of modified nucleotides into cellular nucleic acids.</text>
</comment>
<feature type="site" description="Important for substrate specificity" evidence="6">
    <location>
        <position position="152"/>
    </location>
</feature>
<evidence type="ECO:0000256" key="6">
    <source>
        <dbReference type="HAMAP-Rule" id="MF_00528"/>
    </source>
</evidence>
<dbReference type="GO" id="GO:0005737">
    <property type="term" value="C:cytoplasm"/>
    <property type="evidence" value="ECO:0007669"/>
    <property type="project" value="UniProtKB-SubCell"/>
</dbReference>
<dbReference type="Proteomes" id="UP000823882">
    <property type="component" value="Unassembled WGS sequence"/>
</dbReference>
<dbReference type="InterPro" id="IPR029001">
    <property type="entry name" value="ITPase-like_fam"/>
</dbReference>
<dbReference type="CDD" id="cd00555">
    <property type="entry name" value="Maf"/>
    <property type="match status" value="1"/>
</dbReference>
<dbReference type="Gene3D" id="3.90.950.10">
    <property type="match status" value="1"/>
</dbReference>
<dbReference type="PIRSF" id="PIRSF006305">
    <property type="entry name" value="Maf"/>
    <property type="match status" value="1"/>
</dbReference>
<comment type="catalytic activity">
    <reaction evidence="6">
        <text>UTP + H2O = UMP + diphosphate + H(+)</text>
        <dbReference type="Rhea" id="RHEA:29395"/>
        <dbReference type="ChEBI" id="CHEBI:15377"/>
        <dbReference type="ChEBI" id="CHEBI:15378"/>
        <dbReference type="ChEBI" id="CHEBI:33019"/>
        <dbReference type="ChEBI" id="CHEBI:46398"/>
        <dbReference type="ChEBI" id="CHEBI:57865"/>
        <dbReference type="EC" id="3.6.1.9"/>
    </reaction>
</comment>
<keyword evidence="5 6" id="KW-0546">Nucleotide metabolism</keyword>
<comment type="subcellular location">
    <subcellularLocation>
        <location evidence="2 6">Cytoplasm</location>
    </subcellularLocation>
</comment>
<dbReference type="Pfam" id="PF02545">
    <property type="entry name" value="Maf"/>
    <property type="match status" value="1"/>
</dbReference>
<dbReference type="NCBIfam" id="TIGR00172">
    <property type="entry name" value="maf"/>
    <property type="match status" value="1"/>
</dbReference>
<dbReference type="AlphaFoldDB" id="A0A9D2NY76"/>
<dbReference type="PANTHER" id="PTHR43213:SF5">
    <property type="entry name" value="BIFUNCTIONAL DTTP_UTP PYROPHOSPHATASE_METHYLTRANSFERASE PROTEIN-RELATED"/>
    <property type="match status" value="1"/>
</dbReference>
<evidence type="ECO:0000256" key="2">
    <source>
        <dbReference type="ARBA" id="ARBA00004496"/>
    </source>
</evidence>
<dbReference type="HAMAP" id="MF_00528">
    <property type="entry name" value="Maf"/>
    <property type="match status" value="1"/>
</dbReference>
<dbReference type="GO" id="GO:0009117">
    <property type="term" value="P:nucleotide metabolic process"/>
    <property type="evidence" value="ECO:0007669"/>
    <property type="project" value="UniProtKB-KW"/>
</dbReference>
<comment type="catalytic activity">
    <reaction evidence="6">
        <text>dTTP + H2O = dTMP + diphosphate + H(+)</text>
        <dbReference type="Rhea" id="RHEA:28534"/>
        <dbReference type="ChEBI" id="CHEBI:15377"/>
        <dbReference type="ChEBI" id="CHEBI:15378"/>
        <dbReference type="ChEBI" id="CHEBI:33019"/>
        <dbReference type="ChEBI" id="CHEBI:37568"/>
        <dbReference type="ChEBI" id="CHEBI:63528"/>
        <dbReference type="EC" id="3.6.1.9"/>
    </reaction>
</comment>
<comment type="caution">
    <text evidence="6">Lacks conserved residue(s) required for the propagation of feature annotation.</text>
</comment>
<dbReference type="EC" id="3.6.1.9" evidence="6"/>
<keyword evidence="3 6" id="KW-0963">Cytoplasm</keyword>
<dbReference type="EMBL" id="DWWJ01000070">
    <property type="protein sequence ID" value="HJC40630.1"/>
    <property type="molecule type" value="Genomic_DNA"/>
</dbReference>
<feature type="site" description="Important for substrate specificity" evidence="6">
    <location>
        <position position="70"/>
    </location>
</feature>
<feature type="site" description="Important for substrate specificity" evidence="6">
    <location>
        <position position="11"/>
    </location>
</feature>
<name>A0A9D2NY76_9FIRM</name>
<comment type="caution">
    <text evidence="7">The sequence shown here is derived from an EMBL/GenBank/DDBJ whole genome shotgun (WGS) entry which is preliminary data.</text>
</comment>
<organism evidence="7 8">
    <name type="scientific">Candidatus Intestinimonas pullistercoris</name>
    <dbReference type="NCBI Taxonomy" id="2838623"/>
    <lineage>
        <taxon>Bacteria</taxon>
        <taxon>Bacillati</taxon>
        <taxon>Bacillota</taxon>
        <taxon>Clostridia</taxon>
        <taxon>Eubacteriales</taxon>
        <taxon>Intestinimonas</taxon>
    </lineage>
</organism>
<evidence type="ECO:0000256" key="4">
    <source>
        <dbReference type="ARBA" id="ARBA00022801"/>
    </source>
</evidence>
<evidence type="ECO:0000313" key="7">
    <source>
        <dbReference type="EMBL" id="HJC40630.1"/>
    </source>
</evidence>
<dbReference type="InterPro" id="IPR003697">
    <property type="entry name" value="Maf-like"/>
</dbReference>
<dbReference type="GO" id="GO:0047429">
    <property type="term" value="F:nucleoside triphosphate diphosphatase activity"/>
    <property type="evidence" value="ECO:0007669"/>
    <property type="project" value="UniProtKB-EC"/>
</dbReference>
<evidence type="ECO:0000256" key="5">
    <source>
        <dbReference type="ARBA" id="ARBA00023080"/>
    </source>
</evidence>
<comment type="similarity">
    <text evidence="6">Belongs to the Maf family. YhdE subfamily.</text>
</comment>
<feature type="active site" description="Proton acceptor" evidence="6">
    <location>
        <position position="69"/>
    </location>
</feature>
<evidence type="ECO:0000313" key="8">
    <source>
        <dbReference type="Proteomes" id="UP000823882"/>
    </source>
</evidence>